<dbReference type="AlphaFoldDB" id="A0A8S1HUG0"/>
<dbReference type="EMBL" id="CAJGYM010000177">
    <property type="protein sequence ID" value="CAD6199455.1"/>
    <property type="molecule type" value="Genomic_DNA"/>
</dbReference>
<protein>
    <submittedName>
        <fullName evidence="2">Uncharacterized protein</fullName>
    </submittedName>
</protein>
<sequence length="457" mass="46416">MDETAMKTNLKYLRRRSFVYFMESLQAYIFSSELVLKRVEDLLKMDRAAVSRCCSDKLNIYMYDKEPAEFYLQSLHDLIKSLSPILHNKQFEIDISVQGAIETLVSYYRQKDQVDDGSSLQPLEIVTQQYLLTVYGYLRRKTPSFSANETFMKALTQSEAASSTNQNGRGFLINRELTEKVGGASARISLLDAEDVAVCIGSTVSDSSAVFDPIMRTILLLLLVVAVASRGGAAQQEGLFGGAAAGAGWGDASASGGASGGGGHRGGGRHGGGAGGGGGGGSGGGGWGGQNGGGAEAGGQGSWGGQNGGGNQGGQGSWGGQNGGGSQGGQGGWGGQGGQGGQDNWGGQGGGGRGGQGQGGWGDQGGQSGGGRGGGQGGDWDQGGQSGGGWGNQGGGQSGGRGGQGGDWNNQGGQGNWGGNGGGGRGGWGGWGGHRWRGGFWNPGNRWGGWGGWRGPW</sequence>
<evidence type="ECO:0000313" key="3">
    <source>
        <dbReference type="Proteomes" id="UP000835052"/>
    </source>
</evidence>
<evidence type="ECO:0000256" key="1">
    <source>
        <dbReference type="SAM" id="MobiDB-lite"/>
    </source>
</evidence>
<evidence type="ECO:0000313" key="2">
    <source>
        <dbReference type="EMBL" id="CAD6199455.1"/>
    </source>
</evidence>
<name>A0A8S1HUG0_9PELO</name>
<keyword evidence="3" id="KW-1185">Reference proteome</keyword>
<dbReference type="Proteomes" id="UP000835052">
    <property type="component" value="Unassembled WGS sequence"/>
</dbReference>
<comment type="caution">
    <text evidence="2">The sequence shown here is derived from an EMBL/GenBank/DDBJ whole genome shotgun (WGS) entry which is preliminary data.</text>
</comment>
<feature type="region of interest" description="Disordered" evidence="1">
    <location>
        <begin position="252"/>
        <end position="434"/>
    </location>
</feature>
<gene>
    <name evidence="2" type="ORF">CAUJ_LOCUS15358</name>
</gene>
<dbReference type="PRINTS" id="PR01228">
    <property type="entry name" value="EGGSHELL"/>
</dbReference>
<reference evidence="2" key="1">
    <citation type="submission" date="2020-10" db="EMBL/GenBank/DDBJ databases">
        <authorList>
            <person name="Kikuchi T."/>
        </authorList>
    </citation>
    <scope>NUCLEOTIDE SEQUENCE</scope>
    <source>
        <strain evidence="2">NKZ352</strain>
    </source>
</reference>
<feature type="compositionally biased region" description="Gly residues" evidence="1">
    <location>
        <begin position="257"/>
        <end position="433"/>
    </location>
</feature>
<accession>A0A8S1HUG0</accession>
<organism evidence="2 3">
    <name type="scientific">Caenorhabditis auriculariae</name>
    <dbReference type="NCBI Taxonomy" id="2777116"/>
    <lineage>
        <taxon>Eukaryota</taxon>
        <taxon>Metazoa</taxon>
        <taxon>Ecdysozoa</taxon>
        <taxon>Nematoda</taxon>
        <taxon>Chromadorea</taxon>
        <taxon>Rhabditida</taxon>
        <taxon>Rhabditina</taxon>
        <taxon>Rhabditomorpha</taxon>
        <taxon>Rhabditoidea</taxon>
        <taxon>Rhabditidae</taxon>
        <taxon>Peloderinae</taxon>
        <taxon>Caenorhabditis</taxon>
    </lineage>
</organism>
<proteinExistence type="predicted"/>